<evidence type="ECO:0000256" key="1">
    <source>
        <dbReference type="ARBA" id="ARBA00011054"/>
    </source>
</evidence>
<organism evidence="7 8">
    <name type="scientific">Mytilus edulis</name>
    <name type="common">Blue mussel</name>
    <dbReference type="NCBI Taxonomy" id="6550"/>
    <lineage>
        <taxon>Eukaryota</taxon>
        <taxon>Metazoa</taxon>
        <taxon>Spiralia</taxon>
        <taxon>Lophotrochozoa</taxon>
        <taxon>Mollusca</taxon>
        <taxon>Bivalvia</taxon>
        <taxon>Autobranchia</taxon>
        <taxon>Pteriomorphia</taxon>
        <taxon>Mytilida</taxon>
        <taxon>Mytiloidea</taxon>
        <taxon>Mytilidae</taxon>
        <taxon>Mytilinae</taxon>
        <taxon>Mytilus</taxon>
    </lineage>
</organism>
<evidence type="ECO:0000256" key="3">
    <source>
        <dbReference type="ARBA" id="ARBA00022741"/>
    </source>
</evidence>
<dbReference type="PANTHER" id="PTHR19211">
    <property type="entry name" value="ATP-BINDING TRANSPORT PROTEIN-RELATED"/>
    <property type="match status" value="1"/>
</dbReference>
<keyword evidence="8" id="KW-1185">Reference proteome</keyword>
<evidence type="ECO:0000313" key="7">
    <source>
        <dbReference type="EMBL" id="CAG2191529.1"/>
    </source>
</evidence>
<dbReference type="GO" id="GO:0006338">
    <property type="term" value="P:chromatin remodeling"/>
    <property type="evidence" value="ECO:0007669"/>
    <property type="project" value="InterPro"/>
</dbReference>
<dbReference type="GO" id="GO:0005524">
    <property type="term" value="F:ATP binding"/>
    <property type="evidence" value="ECO:0007669"/>
    <property type="project" value="UniProtKB-KW"/>
</dbReference>
<evidence type="ECO:0000313" key="8">
    <source>
        <dbReference type="Proteomes" id="UP000683360"/>
    </source>
</evidence>
<reference evidence="7" key="1">
    <citation type="submission" date="2021-03" db="EMBL/GenBank/DDBJ databases">
        <authorList>
            <person name="Bekaert M."/>
        </authorList>
    </citation>
    <scope>NUCLEOTIDE SEQUENCE</scope>
</reference>
<gene>
    <name evidence="7" type="ORF">MEDL_6751</name>
</gene>
<keyword evidence="4" id="KW-0067">ATP-binding</keyword>
<dbReference type="GO" id="GO:0006355">
    <property type="term" value="P:regulation of DNA-templated transcription"/>
    <property type="evidence" value="ECO:0007669"/>
    <property type="project" value="InterPro"/>
</dbReference>
<sequence>MEMGNVSKRLRQQHDQRVKTTTVTTVEIDEETYEEIYKSTKRNIPMLFVRGDGITGKPGADDVITLEVENDVKTELTPFIRSNLSVMVHCYGNRFLTCTACEDSQYIYFSNTGRKLLPSLMLNSPVSRLTSCRQYLMAITQKGNLFVWNVQKSKAVIRNESLMTVMSGRFENLQHVLDMKAIIWLENYLQKWQTTMLVVSHDRMFLNAISTDILYLNNRLIETYRGNYDIFHKTREQRLINQQKEYEAQVQYREHLQVLLIDLDIMPTEMHSVQSKLKILLEKLPPLIAVEKYLLSLLETCPRRRNMPHHRNLSIGYFSQHHVDQLEMDQTSLEMMAEKFPGNNSELYRNKLGQFGEWGFGLETGFKFIWRTEKSGGFCCTVCRSKICYSNLREVSFLVSHDRAFDKNDLQGIMGCQEEIGSDIRRRLRGIQAYRREGVRNELLIMAVF</sequence>
<dbReference type="Pfam" id="PF12848">
    <property type="entry name" value="ABC_tran_Xtn"/>
    <property type="match status" value="1"/>
</dbReference>
<evidence type="ECO:0000259" key="5">
    <source>
        <dbReference type="Pfam" id="PF07569"/>
    </source>
</evidence>
<dbReference type="SUPFAM" id="SSF52540">
    <property type="entry name" value="P-loop containing nucleoside triphosphate hydrolases"/>
    <property type="match status" value="1"/>
</dbReference>
<evidence type="ECO:0000256" key="2">
    <source>
        <dbReference type="ARBA" id="ARBA00022737"/>
    </source>
</evidence>
<keyword evidence="3" id="KW-0547">Nucleotide-binding</keyword>
<comment type="similarity">
    <text evidence="1">Belongs to the ABC transporter superfamily. ABCF family. EF3 subfamily.</text>
</comment>
<dbReference type="InterPro" id="IPR027417">
    <property type="entry name" value="P-loop_NTPase"/>
</dbReference>
<dbReference type="Gene3D" id="3.40.50.300">
    <property type="entry name" value="P-loop containing nucleotide triphosphate hydrolases"/>
    <property type="match status" value="1"/>
</dbReference>
<dbReference type="EMBL" id="CAJPWZ010000365">
    <property type="protein sequence ID" value="CAG2191529.1"/>
    <property type="molecule type" value="Genomic_DNA"/>
</dbReference>
<dbReference type="PANTHER" id="PTHR19211:SF117">
    <property type="entry name" value="ATP-BINDING CASSETTE SUB-FAMILY F MEMBER 3"/>
    <property type="match status" value="1"/>
</dbReference>
<dbReference type="InterPro" id="IPR050611">
    <property type="entry name" value="ABCF"/>
</dbReference>
<dbReference type="InterPro" id="IPR032781">
    <property type="entry name" value="ABC_tran_Xtn"/>
</dbReference>
<dbReference type="AlphaFoldDB" id="A0A8S3QA31"/>
<evidence type="ECO:0000256" key="4">
    <source>
        <dbReference type="ARBA" id="ARBA00022840"/>
    </source>
</evidence>
<name>A0A8S3QA31_MYTED</name>
<dbReference type="Pfam" id="PF07569">
    <property type="entry name" value="Hira"/>
    <property type="match status" value="1"/>
</dbReference>
<evidence type="ECO:0000259" key="6">
    <source>
        <dbReference type="Pfam" id="PF12848"/>
    </source>
</evidence>
<accession>A0A8S3QA31</accession>
<keyword evidence="2" id="KW-0677">Repeat</keyword>
<dbReference type="OrthoDB" id="2110130at2759"/>
<comment type="caution">
    <text evidence="7">The sequence shown here is derived from an EMBL/GenBank/DDBJ whole genome shotgun (WGS) entry which is preliminary data.</text>
</comment>
<protein>
    <submittedName>
        <fullName evidence="7">ABCF3</fullName>
    </submittedName>
</protein>
<dbReference type="Proteomes" id="UP000683360">
    <property type="component" value="Unassembled WGS sequence"/>
</dbReference>
<dbReference type="InterPro" id="IPR011494">
    <property type="entry name" value="HIRA-like_C"/>
</dbReference>
<feature type="domain" description="Protein HIRA-like C-terminal" evidence="5">
    <location>
        <begin position="113"/>
        <end position="170"/>
    </location>
</feature>
<feature type="domain" description="ABC-transporter extension" evidence="6">
    <location>
        <begin position="216"/>
        <end position="284"/>
    </location>
</feature>
<proteinExistence type="inferred from homology"/>